<protein>
    <submittedName>
        <fullName evidence="1">Uncharacterized protein</fullName>
    </submittedName>
</protein>
<gene>
    <name evidence="1" type="ORF">SDC9_210167</name>
</gene>
<evidence type="ECO:0000313" key="1">
    <source>
        <dbReference type="EMBL" id="MPN62419.1"/>
    </source>
</evidence>
<organism evidence="1">
    <name type="scientific">bioreactor metagenome</name>
    <dbReference type="NCBI Taxonomy" id="1076179"/>
    <lineage>
        <taxon>unclassified sequences</taxon>
        <taxon>metagenomes</taxon>
        <taxon>ecological metagenomes</taxon>
    </lineage>
</organism>
<sequence length="89" mass="10078">MGIFQVLVHPGFRIIRQSRIFHFTRSQEYLGIFAVYKITVHIHVVKLIIVSDPLQGIVHILGWLLIIDGDIADGRFIFLNILGGNALGR</sequence>
<dbReference type="EMBL" id="VSSQ01140390">
    <property type="protein sequence ID" value="MPN62419.1"/>
    <property type="molecule type" value="Genomic_DNA"/>
</dbReference>
<name>A0A645JI97_9ZZZZ</name>
<dbReference type="AlphaFoldDB" id="A0A645JI97"/>
<comment type="caution">
    <text evidence="1">The sequence shown here is derived from an EMBL/GenBank/DDBJ whole genome shotgun (WGS) entry which is preliminary data.</text>
</comment>
<accession>A0A645JI97</accession>
<proteinExistence type="predicted"/>
<reference evidence="1" key="1">
    <citation type="submission" date="2019-08" db="EMBL/GenBank/DDBJ databases">
        <authorList>
            <person name="Kucharzyk K."/>
            <person name="Murdoch R.W."/>
            <person name="Higgins S."/>
            <person name="Loffler F."/>
        </authorList>
    </citation>
    <scope>NUCLEOTIDE SEQUENCE</scope>
</reference>